<name>E3Q700_COLGM</name>
<feature type="region of interest" description="Disordered" evidence="1">
    <location>
        <begin position="1"/>
        <end position="22"/>
    </location>
</feature>
<dbReference type="InterPro" id="IPR036875">
    <property type="entry name" value="Znf_CCHC_sf"/>
</dbReference>
<evidence type="ECO:0000313" key="3">
    <source>
        <dbReference type="Proteomes" id="UP000008782"/>
    </source>
</evidence>
<evidence type="ECO:0000313" key="2">
    <source>
        <dbReference type="EMBL" id="EFQ26638.1"/>
    </source>
</evidence>
<dbReference type="EMBL" id="GG697335">
    <property type="protein sequence ID" value="EFQ26638.1"/>
    <property type="molecule type" value="Genomic_DNA"/>
</dbReference>
<dbReference type="OrthoDB" id="4847148at2759"/>
<proteinExistence type="predicted"/>
<dbReference type="eggNOG" id="ENOG502QZE3">
    <property type="taxonomic scope" value="Eukaryota"/>
</dbReference>
<accession>E3Q700</accession>
<dbReference type="Gene3D" id="4.10.60.10">
    <property type="entry name" value="Zinc finger, CCHC-type"/>
    <property type="match status" value="1"/>
</dbReference>
<protein>
    <recommendedName>
        <fullName evidence="4">CCHC-type domain-containing protein</fullName>
    </recommendedName>
</protein>
<dbReference type="SUPFAM" id="SSF57756">
    <property type="entry name" value="Retrovirus zinc finger-like domains"/>
    <property type="match status" value="1"/>
</dbReference>
<dbReference type="STRING" id="645133.E3Q700"/>
<dbReference type="GO" id="GO:0003676">
    <property type="term" value="F:nucleic acid binding"/>
    <property type="evidence" value="ECO:0007669"/>
    <property type="project" value="InterPro"/>
</dbReference>
<reference evidence="3" key="1">
    <citation type="journal article" date="2012" name="Nat. Genet.">
        <title>Lifestyle transitions in plant pathogenic Colletotrichum fungi deciphered by genome and transcriptome analyses.</title>
        <authorList>
            <person name="O'Connell R.J."/>
            <person name="Thon M.R."/>
            <person name="Hacquard S."/>
            <person name="Amyotte S.G."/>
            <person name="Kleemann J."/>
            <person name="Torres M.F."/>
            <person name="Damm U."/>
            <person name="Buiate E.A."/>
            <person name="Epstein L."/>
            <person name="Alkan N."/>
            <person name="Altmueller J."/>
            <person name="Alvarado-Balderrama L."/>
            <person name="Bauser C.A."/>
            <person name="Becker C."/>
            <person name="Birren B.W."/>
            <person name="Chen Z."/>
            <person name="Choi J."/>
            <person name="Crouch J.A."/>
            <person name="Duvick J.P."/>
            <person name="Farman M.A."/>
            <person name="Gan P."/>
            <person name="Heiman D."/>
            <person name="Henrissat B."/>
            <person name="Howard R.J."/>
            <person name="Kabbage M."/>
            <person name="Koch C."/>
            <person name="Kracher B."/>
            <person name="Kubo Y."/>
            <person name="Law A.D."/>
            <person name="Lebrun M.-H."/>
            <person name="Lee Y.-H."/>
            <person name="Miyara I."/>
            <person name="Moore N."/>
            <person name="Neumann U."/>
            <person name="Nordstroem K."/>
            <person name="Panaccione D.G."/>
            <person name="Panstruga R."/>
            <person name="Place M."/>
            <person name="Proctor R.H."/>
            <person name="Prusky D."/>
            <person name="Rech G."/>
            <person name="Reinhardt R."/>
            <person name="Rollins J.A."/>
            <person name="Rounsley S."/>
            <person name="Schardl C.L."/>
            <person name="Schwartz D.C."/>
            <person name="Shenoy N."/>
            <person name="Shirasu K."/>
            <person name="Sikhakolli U.R."/>
            <person name="Stueber K."/>
            <person name="Sukno S.A."/>
            <person name="Sweigard J.A."/>
            <person name="Takano Y."/>
            <person name="Takahara H."/>
            <person name="Trail F."/>
            <person name="van der Does H.C."/>
            <person name="Voll L.M."/>
            <person name="Will I."/>
            <person name="Young S."/>
            <person name="Zeng Q."/>
            <person name="Zhang J."/>
            <person name="Zhou S."/>
            <person name="Dickman M.B."/>
            <person name="Schulze-Lefert P."/>
            <person name="Ver Loren van Themaat E."/>
            <person name="Ma L.-J."/>
            <person name="Vaillancourt L.J."/>
        </authorList>
    </citation>
    <scope>NUCLEOTIDE SEQUENCE [LARGE SCALE GENOMIC DNA]</scope>
    <source>
        <strain evidence="3">M1.001 / M2 / FGSC 10212</strain>
    </source>
</reference>
<dbReference type="GO" id="GO:0008270">
    <property type="term" value="F:zinc ion binding"/>
    <property type="evidence" value="ECO:0007669"/>
    <property type="project" value="InterPro"/>
</dbReference>
<keyword evidence="3" id="KW-1185">Reference proteome</keyword>
<evidence type="ECO:0000256" key="1">
    <source>
        <dbReference type="SAM" id="MobiDB-lite"/>
    </source>
</evidence>
<dbReference type="GeneID" id="24407823"/>
<dbReference type="VEuPathDB" id="FungiDB:GLRG_02458"/>
<organism evidence="3">
    <name type="scientific">Colletotrichum graminicola (strain M1.001 / M2 / FGSC 10212)</name>
    <name type="common">Maize anthracnose fungus</name>
    <name type="synonym">Glomerella graminicola</name>
    <dbReference type="NCBI Taxonomy" id="645133"/>
    <lineage>
        <taxon>Eukaryota</taxon>
        <taxon>Fungi</taxon>
        <taxon>Dikarya</taxon>
        <taxon>Ascomycota</taxon>
        <taxon>Pezizomycotina</taxon>
        <taxon>Sordariomycetes</taxon>
        <taxon>Hypocreomycetidae</taxon>
        <taxon>Glomerellales</taxon>
        <taxon>Glomerellaceae</taxon>
        <taxon>Colletotrichum</taxon>
        <taxon>Colletotrichum graminicola species complex</taxon>
    </lineage>
</organism>
<dbReference type="RefSeq" id="XP_008090658.1">
    <property type="nucleotide sequence ID" value="XM_008092467.1"/>
</dbReference>
<sequence>MKSGASDRGTRPGDPPKNQDAKVGQILAVATRSGYVSEISCTNCEDPSHTDDNCTSTEKTCNWCKEAGHSRVTCPKAQCSNC</sequence>
<dbReference type="Proteomes" id="UP000008782">
    <property type="component" value="Unassembled WGS sequence"/>
</dbReference>
<gene>
    <name evidence="2" type="ORF">GLRG_02458</name>
</gene>
<dbReference type="HOGENOM" id="CLU_2558170_0_0_1"/>
<dbReference type="AlphaFoldDB" id="E3Q700"/>
<evidence type="ECO:0008006" key="4">
    <source>
        <dbReference type="Google" id="ProtNLM"/>
    </source>
</evidence>